<keyword evidence="3" id="KW-0677">Repeat</keyword>
<dbReference type="PANTHER" id="PTHR23155:SF943">
    <property type="entry name" value="OS08G0193700 PROTEIN"/>
    <property type="match status" value="1"/>
</dbReference>
<keyword evidence="5" id="KW-0611">Plant defense</keyword>
<dbReference type="GO" id="GO:0043531">
    <property type="term" value="F:ADP binding"/>
    <property type="evidence" value="ECO:0007669"/>
    <property type="project" value="InterPro"/>
</dbReference>
<dbReference type="InterPro" id="IPR038005">
    <property type="entry name" value="RX-like_CC"/>
</dbReference>
<feature type="domain" description="NB-ARC" evidence="6">
    <location>
        <begin position="173"/>
        <end position="345"/>
    </location>
</feature>
<reference evidence="10 11" key="1">
    <citation type="submission" date="2020-08" db="EMBL/GenBank/DDBJ databases">
        <title>Plant Genome Project.</title>
        <authorList>
            <person name="Zhang R.-G."/>
        </authorList>
    </citation>
    <scope>NUCLEOTIDE SEQUENCE [LARGE SCALE GENOMIC DNA]</scope>
    <source>
        <tissue evidence="10">Rhizome</tissue>
    </source>
</reference>
<comment type="caution">
    <text evidence="10">The sequence shown here is derived from an EMBL/GenBank/DDBJ whole genome shotgun (WGS) entry which is preliminary data.</text>
</comment>
<dbReference type="Pfam" id="PF18052">
    <property type="entry name" value="Rx_N"/>
    <property type="match status" value="1"/>
</dbReference>
<dbReference type="InterPro" id="IPR041118">
    <property type="entry name" value="Rx_N"/>
</dbReference>
<dbReference type="InterPro" id="IPR002182">
    <property type="entry name" value="NB-ARC"/>
</dbReference>
<name>A0A8J5ES90_ZINOF</name>
<dbReference type="Pfam" id="PF23559">
    <property type="entry name" value="WHD_DRP"/>
    <property type="match status" value="1"/>
</dbReference>
<dbReference type="CDD" id="cd14798">
    <property type="entry name" value="RX-CC_like"/>
    <property type="match status" value="1"/>
</dbReference>
<evidence type="ECO:0000256" key="2">
    <source>
        <dbReference type="ARBA" id="ARBA00022614"/>
    </source>
</evidence>
<dbReference type="AlphaFoldDB" id="A0A8J5ES90"/>
<evidence type="ECO:0000256" key="5">
    <source>
        <dbReference type="ARBA" id="ARBA00022821"/>
    </source>
</evidence>
<feature type="domain" description="Disease resistance N-terminal" evidence="7">
    <location>
        <begin position="7"/>
        <end position="89"/>
    </location>
</feature>
<dbReference type="EMBL" id="JACMSC010000020">
    <property type="protein sequence ID" value="KAG6472583.1"/>
    <property type="molecule type" value="Genomic_DNA"/>
</dbReference>
<dbReference type="PANTHER" id="PTHR23155">
    <property type="entry name" value="DISEASE RESISTANCE PROTEIN RP"/>
    <property type="match status" value="1"/>
</dbReference>
<dbReference type="InterPro" id="IPR044974">
    <property type="entry name" value="Disease_R_plants"/>
</dbReference>
<evidence type="ECO:0000259" key="7">
    <source>
        <dbReference type="Pfam" id="PF18052"/>
    </source>
</evidence>
<accession>A0A8J5ES90</accession>
<dbReference type="Pfam" id="PF23598">
    <property type="entry name" value="LRR_14"/>
    <property type="match status" value="1"/>
</dbReference>
<dbReference type="Proteomes" id="UP000734854">
    <property type="component" value="Unassembled WGS sequence"/>
</dbReference>
<evidence type="ECO:0000259" key="9">
    <source>
        <dbReference type="Pfam" id="PF23598"/>
    </source>
</evidence>
<organism evidence="10 11">
    <name type="scientific">Zingiber officinale</name>
    <name type="common">Ginger</name>
    <name type="synonym">Amomum zingiber</name>
    <dbReference type="NCBI Taxonomy" id="94328"/>
    <lineage>
        <taxon>Eukaryota</taxon>
        <taxon>Viridiplantae</taxon>
        <taxon>Streptophyta</taxon>
        <taxon>Embryophyta</taxon>
        <taxon>Tracheophyta</taxon>
        <taxon>Spermatophyta</taxon>
        <taxon>Magnoliopsida</taxon>
        <taxon>Liliopsida</taxon>
        <taxon>Zingiberales</taxon>
        <taxon>Zingiberaceae</taxon>
        <taxon>Zingiber</taxon>
    </lineage>
</organism>
<comment type="similarity">
    <text evidence="1">Belongs to the disease resistance NB-LRR family.</text>
</comment>
<dbReference type="InterPro" id="IPR058922">
    <property type="entry name" value="WHD_DRP"/>
</dbReference>
<dbReference type="Pfam" id="PF00931">
    <property type="entry name" value="NB-ARC"/>
    <property type="match status" value="1"/>
</dbReference>
<keyword evidence="2" id="KW-0433">Leucine-rich repeat</keyword>
<protein>
    <submittedName>
        <fullName evidence="10">Uncharacterized protein</fullName>
    </submittedName>
</protein>
<evidence type="ECO:0000259" key="6">
    <source>
        <dbReference type="Pfam" id="PF00931"/>
    </source>
</evidence>
<evidence type="ECO:0000256" key="3">
    <source>
        <dbReference type="ARBA" id="ARBA00022737"/>
    </source>
</evidence>
<sequence length="919" mass="104735">MAEAVIACLIEKIITAVASVSHSFLDRPVQNIHMKMNNIRRVLELTKAFLKHTRTYTGENELVDAWAKLIQDVAYDIKGIVDEYIFLMTSGTWAGFITRINNDVKAKSLHELGKKLEEREASLWKLVRMKDSYGIRVPERFSSSPEENDLICHLAESALSVEEDDLVGIEEIKYKLIRLLIDEEPQRTIISVLGMGGVGKTTLVARVYMNQMVISHFSCCAWISVSKSNTVDDLLKKILKELHRERKEVITLDFDSMDYKTLVENLRLHLAHRRYLIILDDVWQADVWTDISYALFANNCRSRVVITTRVQDVSSLAGDERIVRVNPLPDAMAWDLFCKKAFPTEVGNTCPQNLIQWARKMVDECDGLPLAIAAIANLLSHKEREELTWKRIHDSLAWSTNEDNQELQKVPRILSLSITNLPHHLKNCLMHCSLFPEDYPIARNRLIRLWVAEGFVKERGGMSMEDVAEDYLNQLVGRSLLQVTDRNELGRVRFCRVHDLVRELIIEKSREEHFVDVLEGEFKDVSDRVRRLSIIKDYQGATVNQSMEISSLRSFHTFTPVPISVLLKCRLLSVLDLHAAPVEALPNAIGHLANLQYLSIRKTNVKRLPNSLGDLQKLETLDAIYTNIEELPSGIKKLGNLRHLMVKKFHRQTSKYTILGGGVEVPGGVGNLKGLQTLKAVVANGKMVLQLAKLTQIRSLDVRGVTTQHSFVLSSSLSKMDRLARLLVMARHKDDTLLLSDMKPPPQLRKLSLYGNLDKRMLPPWFSTLENLTHLVLKMSRLKEDPLPQLTALPNLVSLFLMQAYNGSKLQFHAQCFCRLRSLGLCDMSHLNCIEIEENALECLHEMTLVRCSQLKTIPVGLEHLTRLQKLEVEGMPIELVTKLQNGGETEEDSNRLKHIPIIKNWLGRDGIWVEDRLK</sequence>
<dbReference type="GO" id="GO:0002758">
    <property type="term" value="P:innate immune response-activating signaling pathway"/>
    <property type="evidence" value="ECO:0007669"/>
    <property type="project" value="UniProtKB-ARBA"/>
</dbReference>
<evidence type="ECO:0000259" key="8">
    <source>
        <dbReference type="Pfam" id="PF23559"/>
    </source>
</evidence>
<evidence type="ECO:0000313" key="11">
    <source>
        <dbReference type="Proteomes" id="UP000734854"/>
    </source>
</evidence>
<gene>
    <name evidence="10" type="ORF">ZIOFF_070049</name>
</gene>
<keyword evidence="11" id="KW-1185">Reference proteome</keyword>
<keyword evidence="4" id="KW-0547">Nucleotide-binding</keyword>
<evidence type="ECO:0000256" key="4">
    <source>
        <dbReference type="ARBA" id="ARBA00022741"/>
    </source>
</evidence>
<dbReference type="InterPro" id="IPR055414">
    <property type="entry name" value="LRR_R13L4/SHOC2-like"/>
</dbReference>
<dbReference type="FunFam" id="1.10.10.10:FF:000322">
    <property type="entry name" value="Probable disease resistance protein At1g63360"/>
    <property type="match status" value="1"/>
</dbReference>
<feature type="domain" description="Disease resistance protein winged helix" evidence="8">
    <location>
        <begin position="434"/>
        <end position="505"/>
    </location>
</feature>
<feature type="domain" description="Disease resistance R13L4/SHOC-2-like LRR" evidence="9">
    <location>
        <begin position="552"/>
        <end position="874"/>
    </location>
</feature>
<dbReference type="OrthoDB" id="598235at2759"/>
<evidence type="ECO:0000313" key="10">
    <source>
        <dbReference type="EMBL" id="KAG6472583.1"/>
    </source>
</evidence>
<dbReference type="FunFam" id="3.40.50.300:FF:001091">
    <property type="entry name" value="Probable disease resistance protein At1g61300"/>
    <property type="match status" value="1"/>
</dbReference>
<evidence type="ECO:0000256" key="1">
    <source>
        <dbReference type="ARBA" id="ARBA00008894"/>
    </source>
</evidence>
<proteinExistence type="inferred from homology"/>
<dbReference type="GO" id="GO:0042742">
    <property type="term" value="P:defense response to bacterium"/>
    <property type="evidence" value="ECO:0007669"/>
    <property type="project" value="UniProtKB-ARBA"/>
</dbReference>
<dbReference type="GO" id="GO:0009626">
    <property type="term" value="P:plant-type hypersensitive response"/>
    <property type="evidence" value="ECO:0007669"/>
    <property type="project" value="UniProtKB-ARBA"/>
</dbReference>